<dbReference type="Proteomes" id="UP000076154">
    <property type="component" value="Unassembled WGS sequence"/>
</dbReference>
<dbReference type="AlphaFoldDB" id="A0A369JPY5"/>
<organism evidence="1 2">
    <name type="scientific">Hypsizygus marmoreus</name>
    <name type="common">White beech mushroom</name>
    <name type="synonym">Agaricus marmoreus</name>
    <dbReference type="NCBI Taxonomy" id="39966"/>
    <lineage>
        <taxon>Eukaryota</taxon>
        <taxon>Fungi</taxon>
        <taxon>Dikarya</taxon>
        <taxon>Basidiomycota</taxon>
        <taxon>Agaricomycotina</taxon>
        <taxon>Agaricomycetes</taxon>
        <taxon>Agaricomycetidae</taxon>
        <taxon>Agaricales</taxon>
        <taxon>Tricholomatineae</taxon>
        <taxon>Lyophyllaceae</taxon>
        <taxon>Hypsizygus</taxon>
    </lineage>
</organism>
<accession>A0A369JPY5</accession>
<dbReference type="InParanoid" id="A0A369JPY5"/>
<sequence length="128" mass="14259">MHPKPSDDPEELADLDDLLQVAFTLGPRHIAEAGFTNSIFLIKQTHRETMKSNRFNGLYKVTIGGVDYIGKVDAVIESTKGIRLKLKYKNGTLPSTCLPSTANPLRKRSSFQKRLPGLTKRWAFSLSG</sequence>
<proteinExistence type="predicted"/>
<name>A0A369JPY5_HYPMA</name>
<protein>
    <submittedName>
        <fullName evidence="1">Uncharacterized protein</fullName>
    </submittedName>
</protein>
<evidence type="ECO:0000313" key="1">
    <source>
        <dbReference type="EMBL" id="RDB23422.1"/>
    </source>
</evidence>
<dbReference type="EMBL" id="LUEZ02000046">
    <property type="protein sequence ID" value="RDB23422.1"/>
    <property type="molecule type" value="Genomic_DNA"/>
</dbReference>
<gene>
    <name evidence="1" type="ORF">Hypma_008934</name>
</gene>
<evidence type="ECO:0000313" key="2">
    <source>
        <dbReference type="Proteomes" id="UP000076154"/>
    </source>
</evidence>
<reference evidence="1" key="1">
    <citation type="submission" date="2018-04" db="EMBL/GenBank/DDBJ databases">
        <title>Whole genome sequencing of Hypsizygus marmoreus.</title>
        <authorList>
            <person name="Choi I.-G."/>
            <person name="Min B."/>
            <person name="Kim J.-G."/>
            <person name="Kim S."/>
            <person name="Oh Y.-L."/>
            <person name="Kong W.-S."/>
            <person name="Park H."/>
            <person name="Jeong J."/>
            <person name="Song E.-S."/>
        </authorList>
    </citation>
    <scope>NUCLEOTIDE SEQUENCE [LARGE SCALE GENOMIC DNA]</scope>
    <source>
        <strain evidence="1">51987-8</strain>
    </source>
</reference>
<comment type="caution">
    <text evidence="1">The sequence shown here is derived from an EMBL/GenBank/DDBJ whole genome shotgun (WGS) entry which is preliminary data.</text>
</comment>
<keyword evidence="2" id="KW-1185">Reference proteome</keyword>